<feature type="region of interest" description="Disordered" evidence="3">
    <location>
        <begin position="486"/>
        <end position="508"/>
    </location>
</feature>
<dbReference type="InterPro" id="IPR012677">
    <property type="entry name" value="Nucleotide-bd_a/b_plait_sf"/>
</dbReference>
<dbReference type="Proteomes" id="UP000242525">
    <property type="component" value="Unassembled WGS sequence"/>
</dbReference>
<name>A0A0J9XCK8_GEOCN</name>
<dbReference type="STRING" id="1173061.A0A0J9XCK8"/>
<dbReference type="Gene3D" id="3.30.70.330">
    <property type="match status" value="4"/>
</dbReference>
<comment type="caution">
    <text evidence="5">The sequence shown here is derived from an EMBL/GenBank/DDBJ whole genome shotgun (WGS) entry which is preliminary data.</text>
</comment>
<dbReference type="InterPro" id="IPR035979">
    <property type="entry name" value="RBD_domain_sf"/>
</dbReference>
<dbReference type="EMBL" id="CCBN010000009">
    <property type="protein sequence ID" value="CDO54981.1"/>
    <property type="molecule type" value="Genomic_DNA"/>
</dbReference>
<sequence length="508" mass="56766">MTALNRTIYVGNLPPDTTAEQVLNLVHSGVVESFKLFPDKNFAFISFLSEISAIHFFATAKLNHLSLNNVRLKINWGKPSPIPLQVSLAVTKDKATRNVYFGNIPKSKGINIPELRQTLESRFGPIENIRVVKRNIASSTHAPNDTFSHSSSEDLVTDIVSCNYENSVVFIHFYNINSAIRTVQELSMDPDNPYKIFYGKDRCAKISRYQREFVASYLCSPDPDAIDDSVVISMLSQRALAALEINTSTAHISAHPSAVDNTGNRTIYIGGLPPSITIEDVCDTIKGYGSLERVKFIPDKGIAFLTFIEPIAAAEYYMVNFTSHSGVLVQNVLADIGWGKHSGAMPEELYRLVVERGAVRNIYLRYSSDALTLEEQEQIVAPTLVDIRDSFSRFGSFEKILHFKNKYCFFIHFTSLQSAVEAMEKIRTEGLYKGFKISYGKDGIINKQHFHPPQYSQNASMNGLNGYFYPPSHSYYANPDGSRYGGGEDGLSTTMTSPIPDDEKISYM</sequence>
<gene>
    <name evidence="5" type="ORF">BN980_GECA09s02243g</name>
</gene>
<evidence type="ECO:0000313" key="5">
    <source>
        <dbReference type="EMBL" id="CDO54981.1"/>
    </source>
</evidence>
<dbReference type="GO" id="GO:0010494">
    <property type="term" value="C:cytoplasmic stress granule"/>
    <property type="evidence" value="ECO:0007669"/>
    <property type="project" value="TreeGrafter"/>
</dbReference>
<dbReference type="GO" id="GO:0003729">
    <property type="term" value="F:mRNA binding"/>
    <property type="evidence" value="ECO:0007669"/>
    <property type="project" value="TreeGrafter"/>
</dbReference>
<evidence type="ECO:0000256" key="3">
    <source>
        <dbReference type="SAM" id="MobiDB-lite"/>
    </source>
</evidence>
<dbReference type="InterPro" id="IPR039171">
    <property type="entry name" value="Cwc2/Slt11"/>
</dbReference>
<dbReference type="PANTHER" id="PTHR14089:SF8">
    <property type="entry name" value="RNA-BINDING PROTEIN MRN1"/>
    <property type="match status" value="1"/>
</dbReference>
<reference evidence="5" key="1">
    <citation type="submission" date="2014-03" db="EMBL/GenBank/DDBJ databases">
        <authorList>
            <person name="Casaregola S."/>
        </authorList>
    </citation>
    <scope>NUCLEOTIDE SEQUENCE [LARGE SCALE GENOMIC DNA]</scope>
    <source>
        <strain evidence="5">CLIB 918</strain>
    </source>
</reference>
<evidence type="ECO:0000259" key="4">
    <source>
        <dbReference type="PROSITE" id="PS50102"/>
    </source>
</evidence>
<feature type="domain" description="RRM" evidence="4">
    <location>
        <begin position="6"/>
        <end position="79"/>
    </location>
</feature>
<feature type="domain" description="RRM" evidence="4">
    <location>
        <begin position="265"/>
        <end position="341"/>
    </location>
</feature>
<evidence type="ECO:0000313" key="6">
    <source>
        <dbReference type="Proteomes" id="UP000242525"/>
    </source>
</evidence>
<dbReference type="InterPro" id="IPR000504">
    <property type="entry name" value="RRM_dom"/>
</dbReference>
<dbReference type="SMART" id="SM00360">
    <property type="entry name" value="RRM"/>
    <property type="match status" value="3"/>
</dbReference>
<dbReference type="PROSITE" id="PS50102">
    <property type="entry name" value="RRM"/>
    <property type="match status" value="3"/>
</dbReference>
<protein>
    <submittedName>
        <fullName evidence="5">Similar to Saccharomyces cerevisiae YPL184C MRN1 RNA-binding protein proposed to be involved in translational regulation</fullName>
    </submittedName>
</protein>
<evidence type="ECO:0000256" key="1">
    <source>
        <dbReference type="ARBA" id="ARBA00022884"/>
    </source>
</evidence>
<dbReference type="SUPFAM" id="SSF54928">
    <property type="entry name" value="RNA-binding domain, RBD"/>
    <property type="match status" value="2"/>
</dbReference>
<keyword evidence="6" id="KW-1185">Reference proteome</keyword>
<dbReference type="AlphaFoldDB" id="A0A0J9XCK8"/>
<keyword evidence="1 2" id="KW-0694">RNA-binding</keyword>
<dbReference type="PANTHER" id="PTHR14089">
    <property type="entry name" value="PRE-MRNA-SPLICING FACTOR RBM22"/>
    <property type="match status" value="1"/>
</dbReference>
<dbReference type="OrthoDB" id="3971958at2759"/>
<accession>A0A0J9XCK8</accession>
<proteinExistence type="predicted"/>
<feature type="domain" description="RRM" evidence="4">
    <location>
        <begin position="97"/>
        <end position="201"/>
    </location>
</feature>
<dbReference type="Pfam" id="PF00076">
    <property type="entry name" value="RRM_1"/>
    <property type="match status" value="2"/>
</dbReference>
<organism evidence="5 6">
    <name type="scientific">Geotrichum candidum</name>
    <name type="common">Oospora lactis</name>
    <name type="synonym">Dipodascus geotrichum</name>
    <dbReference type="NCBI Taxonomy" id="1173061"/>
    <lineage>
        <taxon>Eukaryota</taxon>
        <taxon>Fungi</taxon>
        <taxon>Dikarya</taxon>
        <taxon>Ascomycota</taxon>
        <taxon>Saccharomycotina</taxon>
        <taxon>Dipodascomycetes</taxon>
        <taxon>Dipodascales</taxon>
        <taxon>Dipodascaceae</taxon>
        <taxon>Geotrichum</taxon>
    </lineage>
</organism>
<dbReference type="GO" id="GO:0000398">
    <property type="term" value="P:mRNA splicing, via spliceosome"/>
    <property type="evidence" value="ECO:0007669"/>
    <property type="project" value="TreeGrafter"/>
</dbReference>
<evidence type="ECO:0000256" key="2">
    <source>
        <dbReference type="PROSITE-ProRule" id="PRU00176"/>
    </source>
</evidence>